<keyword evidence="21" id="KW-0732">Signal</keyword>
<dbReference type="GO" id="GO:0005507">
    <property type="term" value="F:copper ion binding"/>
    <property type="evidence" value="ECO:0007669"/>
    <property type="project" value="InterPro"/>
</dbReference>
<name>A0A5C0ARS5_9BURK</name>
<dbReference type="PANTHER" id="PTHR22888:SF9">
    <property type="entry name" value="CYTOCHROME C OXIDASE SUBUNIT 2"/>
    <property type="match status" value="1"/>
</dbReference>
<dbReference type="PROSITE" id="PS00078">
    <property type="entry name" value="COX2"/>
    <property type="match status" value="1"/>
</dbReference>
<dbReference type="InterPro" id="IPR036909">
    <property type="entry name" value="Cyt_c-like_dom_sf"/>
</dbReference>
<comment type="similarity">
    <text evidence="3 18">Belongs to the cytochrome c oxidase subunit 2 family.</text>
</comment>
<gene>
    <name evidence="25" type="primary">coxB</name>
    <name evidence="25" type="ORF">FXN63_02705</name>
</gene>
<protein>
    <recommendedName>
        <fullName evidence="19">Cytochrome c oxidase subunit 2</fullName>
        <ecNumber evidence="19">7.1.1.9</ecNumber>
    </recommendedName>
</protein>
<dbReference type="GO" id="GO:0042773">
    <property type="term" value="P:ATP synthesis coupled electron transport"/>
    <property type="evidence" value="ECO:0007669"/>
    <property type="project" value="TreeGrafter"/>
</dbReference>
<keyword evidence="14 20" id="KW-0472">Membrane</keyword>
<dbReference type="GO" id="GO:0020037">
    <property type="term" value="F:heme binding"/>
    <property type="evidence" value="ECO:0007669"/>
    <property type="project" value="InterPro"/>
</dbReference>
<sequence length="385" mass="42000">MKKWWLGGWFGVAIASASNVAQAVSDSPGGPKVNQLNLHEPVTRIAADIQWLHWMMLAICLIIFIAVFGVMFYSLWAHRKSRGAKPATFHESIGVEIAWTIIPFLIVIGMALPATKTVVAMKDTSNADLTIKAIGYQWKWGYDYLSGEGEGISFMSTLATPREQIDNLAPKGVNYLMEVDNPVVVPVDKKIRVVTTANDVIHSWMIPAFGVKQDAIPGFVRDTWFRAEKIGEYRGQCAELCGKDHAFMPIVVKVVSQQDYTAWVDEQKKLLAAAADDPTKVWTADELKVRGEKVYAANCVACHQATGKGVPGSFPALDGDKVVLGPKADQIKVLLNGKPGTAMASFKHLSDTEIAAVITYTRNAWSNAGKGTDPVVQPADITASR</sequence>
<evidence type="ECO:0000256" key="14">
    <source>
        <dbReference type="ARBA" id="ARBA00023136"/>
    </source>
</evidence>
<dbReference type="InterPro" id="IPR009056">
    <property type="entry name" value="Cyt_c-like_dom"/>
</dbReference>
<dbReference type="EMBL" id="CP043046">
    <property type="protein sequence ID" value="QEI04872.1"/>
    <property type="molecule type" value="Genomic_DNA"/>
</dbReference>
<dbReference type="Gene3D" id="1.10.760.10">
    <property type="entry name" value="Cytochrome c-like domain"/>
    <property type="match status" value="1"/>
</dbReference>
<dbReference type="Pfam" id="PF00116">
    <property type="entry name" value="COX2"/>
    <property type="match status" value="1"/>
</dbReference>
<keyword evidence="8 17" id="KW-0479">Metal-binding</keyword>
<comment type="catalytic activity">
    <reaction evidence="16 19">
        <text>4 Fe(II)-[cytochrome c] + O2 + 8 H(+)(in) = 4 Fe(III)-[cytochrome c] + 2 H2O + 4 H(+)(out)</text>
        <dbReference type="Rhea" id="RHEA:11436"/>
        <dbReference type="Rhea" id="RHEA-COMP:10350"/>
        <dbReference type="Rhea" id="RHEA-COMP:14399"/>
        <dbReference type="ChEBI" id="CHEBI:15377"/>
        <dbReference type="ChEBI" id="CHEBI:15378"/>
        <dbReference type="ChEBI" id="CHEBI:15379"/>
        <dbReference type="ChEBI" id="CHEBI:29033"/>
        <dbReference type="ChEBI" id="CHEBI:29034"/>
        <dbReference type="EC" id="7.1.1.9"/>
    </reaction>
</comment>
<evidence type="ECO:0000256" key="21">
    <source>
        <dbReference type="SAM" id="SignalP"/>
    </source>
</evidence>
<dbReference type="SUPFAM" id="SSF81464">
    <property type="entry name" value="Cytochrome c oxidase subunit II-like, transmembrane region"/>
    <property type="match status" value="1"/>
</dbReference>
<evidence type="ECO:0000256" key="18">
    <source>
        <dbReference type="RuleBase" id="RU000456"/>
    </source>
</evidence>
<keyword evidence="11 20" id="KW-1133">Transmembrane helix</keyword>
<dbReference type="GO" id="GO:0005886">
    <property type="term" value="C:plasma membrane"/>
    <property type="evidence" value="ECO:0007669"/>
    <property type="project" value="UniProtKB-SubCell"/>
</dbReference>
<keyword evidence="9" id="KW-1278">Translocase</keyword>
<dbReference type="SUPFAM" id="SSF49503">
    <property type="entry name" value="Cupredoxins"/>
    <property type="match status" value="1"/>
</dbReference>
<evidence type="ECO:0000256" key="13">
    <source>
        <dbReference type="ARBA" id="ARBA00023008"/>
    </source>
</evidence>
<dbReference type="InterPro" id="IPR008972">
    <property type="entry name" value="Cupredoxin"/>
</dbReference>
<dbReference type="Pfam" id="PF13442">
    <property type="entry name" value="Cytochrome_CBB3"/>
    <property type="match status" value="1"/>
</dbReference>
<keyword evidence="26" id="KW-1185">Reference proteome</keyword>
<dbReference type="InterPro" id="IPR001505">
    <property type="entry name" value="Copper_CuA"/>
</dbReference>
<dbReference type="InterPro" id="IPR014222">
    <property type="entry name" value="Cyt_c_oxidase_su2"/>
</dbReference>
<comment type="function">
    <text evidence="15 19">Subunits I and II form the functional core of the enzyme complex. Electrons originating in cytochrome c are transferred via heme a and Cu(A) to the binuclear center formed by heme a3 and Cu(B).</text>
</comment>
<dbReference type="InterPro" id="IPR011759">
    <property type="entry name" value="Cyt_c_oxidase_su2_TM_dom"/>
</dbReference>
<dbReference type="GO" id="GO:0004129">
    <property type="term" value="F:cytochrome-c oxidase activity"/>
    <property type="evidence" value="ECO:0007669"/>
    <property type="project" value="UniProtKB-EC"/>
</dbReference>
<evidence type="ECO:0000259" key="22">
    <source>
        <dbReference type="PROSITE" id="PS50857"/>
    </source>
</evidence>
<evidence type="ECO:0000259" key="24">
    <source>
        <dbReference type="PROSITE" id="PS51007"/>
    </source>
</evidence>
<keyword evidence="12 17" id="KW-0408">Iron</keyword>
<keyword evidence="7 18" id="KW-0812">Transmembrane</keyword>
<dbReference type="InterPro" id="IPR045187">
    <property type="entry name" value="CcO_II"/>
</dbReference>
<evidence type="ECO:0000256" key="5">
    <source>
        <dbReference type="ARBA" id="ARBA00022617"/>
    </source>
</evidence>
<evidence type="ECO:0000259" key="23">
    <source>
        <dbReference type="PROSITE" id="PS50999"/>
    </source>
</evidence>
<evidence type="ECO:0000256" key="15">
    <source>
        <dbReference type="ARBA" id="ARBA00024688"/>
    </source>
</evidence>
<accession>A0A5C0ARS5</accession>
<dbReference type="NCBIfam" id="TIGR02866">
    <property type="entry name" value="CoxB"/>
    <property type="match status" value="1"/>
</dbReference>
<evidence type="ECO:0000313" key="26">
    <source>
        <dbReference type="Proteomes" id="UP000325161"/>
    </source>
</evidence>
<dbReference type="PRINTS" id="PR01166">
    <property type="entry name" value="CYCOXIDASEII"/>
</dbReference>
<dbReference type="PROSITE" id="PS50999">
    <property type="entry name" value="COX2_TM"/>
    <property type="match status" value="1"/>
</dbReference>
<evidence type="ECO:0000256" key="10">
    <source>
        <dbReference type="ARBA" id="ARBA00022982"/>
    </source>
</evidence>
<reference evidence="25 26" key="1">
    <citation type="submission" date="2019-08" db="EMBL/GenBank/DDBJ databases">
        <title>Amphibian skin-associated Pigmentiphaga: genome sequence and occurrence across geography and hosts.</title>
        <authorList>
            <person name="Bletz M.C."/>
            <person name="Bunk B."/>
            <person name="Sproeer C."/>
            <person name="Biwer P."/>
            <person name="Reiter S."/>
            <person name="Rabemananjara F.C.E."/>
            <person name="Schulz S."/>
            <person name="Overmann J."/>
            <person name="Vences M."/>
        </authorList>
    </citation>
    <scope>NUCLEOTIDE SEQUENCE [LARGE SCALE GENOMIC DNA]</scope>
    <source>
        <strain evidence="25 26">Mada1488</strain>
    </source>
</reference>
<keyword evidence="6 18" id="KW-0679">Respiratory chain</keyword>
<feature type="domain" description="Cytochrome oxidase subunit II copper A binding" evidence="22">
    <location>
        <begin position="126"/>
        <end position="266"/>
    </location>
</feature>
<evidence type="ECO:0000256" key="17">
    <source>
        <dbReference type="PROSITE-ProRule" id="PRU00433"/>
    </source>
</evidence>
<feature type="transmembrane region" description="Helical" evidence="20">
    <location>
        <begin position="97"/>
        <end position="115"/>
    </location>
</feature>
<evidence type="ECO:0000256" key="12">
    <source>
        <dbReference type="ARBA" id="ARBA00023004"/>
    </source>
</evidence>
<evidence type="ECO:0000313" key="25">
    <source>
        <dbReference type="EMBL" id="QEI04872.1"/>
    </source>
</evidence>
<dbReference type="GO" id="GO:0042597">
    <property type="term" value="C:periplasmic space"/>
    <property type="evidence" value="ECO:0007669"/>
    <property type="project" value="UniProtKB-SubCell"/>
</dbReference>
<evidence type="ECO:0000256" key="9">
    <source>
        <dbReference type="ARBA" id="ARBA00022967"/>
    </source>
</evidence>
<dbReference type="SUPFAM" id="SSF46626">
    <property type="entry name" value="Cytochrome c"/>
    <property type="match status" value="1"/>
</dbReference>
<dbReference type="PROSITE" id="PS50857">
    <property type="entry name" value="COX2_CUA"/>
    <property type="match status" value="1"/>
</dbReference>
<evidence type="ECO:0000256" key="20">
    <source>
        <dbReference type="SAM" id="Phobius"/>
    </source>
</evidence>
<feature type="domain" description="Cytochrome c" evidence="24">
    <location>
        <begin position="286"/>
        <end position="365"/>
    </location>
</feature>
<evidence type="ECO:0000256" key="4">
    <source>
        <dbReference type="ARBA" id="ARBA00022448"/>
    </source>
</evidence>
<evidence type="ECO:0000256" key="19">
    <source>
        <dbReference type="RuleBase" id="RU004024"/>
    </source>
</evidence>
<dbReference type="Proteomes" id="UP000325161">
    <property type="component" value="Chromosome"/>
</dbReference>
<feature type="transmembrane region" description="Helical" evidence="20">
    <location>
        <begin position="51"/>
        <end position="76"/>
    </location>
</feature>
<dbReference type="InterPro" id="IPR036257">
    <property type="entry name" value="Cyt_c_oxidase_su2_TM_sf"/>
</dbReference>
<dbReference type="Gene3D" id="1.10.287.90">
    <property type="match status" value="1"/>
</dbReference>
<evidence type="ECO:0000256" key="3">
    <source>
        <dbReference type="ARBA" id="ARBA00007866"/>
    </source>
</evidence>
<dbReference type="GO" id="GO:0016491">
    <property type="term" value="F:oxidoreductase activity"/>
    <property type="evidence" value="ECO:0007669"/>
    <property type="project" value="UniProtKB-KW"/>
</dbReference>
<dbReference type="Pfam" id="PF02790">
    <property type="entry name" value="COX2_TM"/>
    <property type="match status" value="1"/>
</dbReference>
<evidence type="ECO:0000256" key="6">
    <source>
        <dbReference type="ARBA" id="ARBA00022660"/>
    </source>
</evidence>
<keyword evidence="13 19" id="KW-0186">Copper</keyword>
<keyword evidence="5 17" id="KW-0349">Heme</keyword>
<comment type="cofactor">
    <cofactor evidence="19">
        <name>Cu cation</name>
        <dbReference type="ChEBI" id="CHEBI:23378"/>
    </cofactor>
    <text evidence="19">Binds a copper A center.</text>
</comment>
<evidence type="ECO:0000256" key="16">
    <source>
        <dbReference type="ARBA" id="ARBA00047816"/>
    </source>
</evidence>
<keyword evidence="10 18" id="KW-0249">Electron transport</keyword>
<dbReference type="KEGG" id="pacr:FXN63_02705"/>
<keyword evidence="4 18" id="KW-0813">Transport</keyword>
<comment type="subcellular location">
    <subcellularLocation>
        <location evidence="18">Cell membrane</location>
        <topology evidence="18">Multi-pass membrane protein</topology>
    </subcellularLocation>
    <subcellularLocation>
        <location evidence="1">Membrane</location>
        <topology evidence="1">Multi-pass membrane protein</topology>
    </subcellularLocation>
    <subcellularLocation>
        <location evidence="2">Periplasm</location>
    </subcellularLocation>
</comment>
<dbReference type="OrthoDB" id="9781261at2"/>
<evidence type="ECO:0000256" key="1">
    <source>
        <dbReference type="ARBA" id="ARBA00004141"/>
    </source>
</evidence>
<dbReference type="InterPro" id="IPR002429">
    <property type="entry name" value="CcO_II-like_C"/>
</dbReference>
<evidence type="ECO:0000256" key="7">
    <source>
        <dbReference type="ARBA" id="ARBA00022692"/>
    </source>
</evidence>
<evidence type="ECO:0000256" key="11">
    <source>
        <dbReference type="ARBA" id="ARBA00022989"/>
    </source>
</evidence>
<organism evidence="25 26">
    <name type="scientific">Pigmentiphaga aceris</name>
    <dbReference type="NCBI Taxonomy" id="1940612"/>
    <lineage>
        <taxon>Bacteria</taxon>
        <taxon>Pseudomonadati</taxon>
        <taxon>Pseudomonadota</taxon>
        <taxon>Betaproteobacteria</taxon>
        <taxon>Burkholderiales</taxon>
        <taxon>Alcaligenaceae</taxon>
        <taxon>Pigmentiphaga</taxon>
    </lineage>
</organism>
<proteinExistence type="inferred from homology"/>
<feature type="domain" description="Cytochrome oxidase subunit II transmembrane region profile" evidence="23">
    <location>
        <begin position="30"/>
        <end position="125"/>
    </location>
</feature>
<dbReference type="PANTHER" id="PTHR22888">
    <property type="entry name" value="CYTOCHROME C OXIDASE, SUBUNIT II"/>
    <property type="match status" value="1"/>
</dbReference>
<evidence type="ECO:0000256" key="8">
    <source>
        <dbReference type="ARBA" id="ARBA00022723"/>
    </source>
</evidence>
<dbReference type="AlphaFoldDB" id="A0A5C0ARS5"/>
<dbReference type="Gene3D" id="2.60.40.420">
    <property type="entry name" value="Cupredoxins - blue copper proteins"/>
    <property type="match status" value="1"/>
</dbReference>
<dbReference type="PROSITE" id="PS51007">
    <property type="entry name" value="CYTC"/>
    <property type="match status" value="1"/>
</dbReference>
<feature type="chain" id="PRO_5022788311" description="Cytochrome c oxidase subunit 2" evidence="21">
    <location>
        <begin position="24"/>
        <end position="385"/>
    </location>
</feature>
<keyword evidence="25" id="KW-0560">Oxidoreductase</keyword>
<dbReference type="RefSeq" id="WP_148812607.1">
    <property type="nucleotide sequence ID" value="NZ_CP043046.1"/>
</dbReference>
<dbReference type="EC" id="7.1.1.9" evidence="19"/>
<feature type="signal peptide" evidence="21">
    <location>
        <begin position="1"/>
        <end position="23"/>
    </location>
</feature>
<evidence type="ECO:0000256" key="2">
    <source>
        <dbReference type="ARBA" id="ARBA00004418"/>
    </source>
</evidence>